<keyword evidence="2" id="KW-1185">Reference proteome</keyword>
<reference evidence="1 2" key="1">
    <citation type="journal article" date="2019" name="Commun. Biol.">
        <title>The bagworm genome reveals a unique fibroin gene that provides high tensile strength.</title>
        <authorList>
            <person name="Kono N."/>
            <person name="Nakamura H."/>
            <person name="Ohtoshi R."/>
            <person name="Tomita M."/>
            <person name="Numata K."/>
            <person name="Arakawa K."/>
        </authorList>
    </citation>
    <scope>NUCLEOTIDE SEQUENCE [LARGE SCALE GENOMIC DNA]</scope>
</reference>
<name>A0A4C1Z9C2_EUMVA</name>
<evidence type="ECO:0000313" key="2">
    <source>
        <dbReference type="Proteomes" id="UP000299102"/>
    </source>
</evidence>
<proteinExistence type="predicted"/>
<comment type="caution">
    <text evidence="1">The sequence shown here is derived from an EMBL/GenBank/DDBJ whole genome shotgun (WGS) entry which is preliminary data.</text>
</comment>
<dbReference type="EMBL" id="BGZK01001609">
    <property type="protein sequence ID" value="GBP83205.1"/>
    <property type="molecule type" value="Genomic_DNA"/>
</dbReference>
<protein>
    <submittedName>
        <fullName evidence="1">Uncharacterized protein</fullName>
    </submittedName>
</protein>
<sequence>MQGLSKMKLSGSVKGNVLLVANALVAADRTYVAVRSSTEGRTDRASLRFIQSNLQRNKLATTELLTEAERRNIANMAKAWADFGTAMDVALIEHTLTVEIVKFVGLCNQLDENVETYTERMR</sequence>
<evidence type="ECO:0000313" key="1">
    <source>
        <dbReference type="EMBL" id="GBP83205.1"/>
    </source>
</evidence>
<organism evidence="1 2">
    <name type="scientific">Eumeta variegata</name>
    <name type="common">Bagworm moth</name>
    <name type="synonym">Eumeta japonica</name>
    <dbReference type="NCBI Taxonomy" id="151549"/>
    <lineage>
        <taxon>Eukaryota</taxon>
        <taxon>Metazoa</taxon>
        <taxon>Ecdysozoa</taxon>
        <taxon>Arthropoda</taxon>
        <taxon>Hexapoda</taxon>
        <taxon>Insecta</taxon>
        <taxon>Pterygota</taxon>
        <taxon>Neoptera</taxon>
        <taxon>Endopterygota</taxon>
        <taxon>Lepidoptera</taxon>
        <taxon>Glossata</taxon>
        <taxon>Ditrysia</taxon>
        <taxon>Tineoidea</taxon>
        <taxon>Psychidae</taxon>
        <taxon>Oiketicinae</taxon>
        <taxon>Eumeta</taxon>
    </lineage>
</organism>
<accession>A0A4C1Z9C2</accession>
<dbReference type="Proteomes" id="UP000299102">
    <property type="component" value="Unassembled WGS sequence"/>
</dbReference>
<gene>
    <name evidence="1" type="ORF">EVAR_66756_1</name>
</gene>
<dbReference type="OrthoDB" id="411871at2759"/>
<dbReference type="AlphaFoldDB" id="A0A4C1Z9C2"/>